<dbReference type="PANTHER" id="PTHR16166">
    <property type="entry name" value="VACUOLAR PROTEIN SORTING-ASSOCIATED PROTEIN VPS13"/>
    <property type="match status" value="1"/>
</dbReference>
<evidence type="ECO:0000256" key="1">
    <source>
        <dbReference type="ARBA" id="ARBA00006545"/>
    </source>
</evidence>
<dbReference type="InterPro" id="IPR026847">
    <property type="entry name" value="VPS13"/>
</dbReference>
<dbReference type="EnsemblPlants" id="AET6Gv20419800.14">
    <property type="protein sequence ID" value="AET6Gv20419800.14"/>
    <property type="gene ID" value="AET6Gv20419800"/>
</dbReference>
<reference evidence="3" key="2">
    <citation type="journal article" date="2017" name="Nat. Plants">
        <title>The Aegilops tauschii genome reveals multiple impacts of transposons.</title>
        <authorList>
            <person name="Zhao G."/>
            <person name="Zou C."/>
            <person name="Li K."/>
            <person name="Wang K."/>
            <person name="Li T."/>
            <person name="Gao L."/>
            <person name="Zhang X."/>
            <person name="Wang H."/>
            <person name="Yang Z."/>
            <person name="Liu X."/>
            <person name="Jiang W."/>
            <person name="Mao L."/>
            <person name="Kong X."/>
            <person name="Jiao Y."/>
            <person name="Jia J."/>
        </authorList>
    </citation>
    <scope>NUCLEOTIDE SEQUENCE [LARGE SCALE GENOMIC DNA]</scope>
    <source>
        <strain evidence="3">cv. AL8/78</strain>
    </source>
</reference>
<dbReference type="Gramene" id="AET6Gv20419800.14">
    <property type="protein sequence ID" value="AET6Gv20419800.14"/>
    <property type="gene ID" value="AET6Gv20419800"/>
</dbReference>
<evidence type="ECO:0000313" key="2">
    <source>
        <dbReference type="EnsemblPlants" id="AET6Gv20419800.14"/>
    </source>
</evidence>
<reference evidence="2" key="5">
    <citation type="journal article" date="2021" name="G3 (Bethesda)">
        <title>Aegilops tauschii genome assembly Aet v5.0 features greater sequence contiguity and improved annotation.</title>
        <authorList>
            <person name="Wang L."/>
            <person name="Zhu T."/>
            <person name="Rodriguez J.C."/>
            <person name="Deal K.R."/>
            <person name="Dubcovsky J."/>
            <person name="McGuire P.E."/>
            <person name="Lux T."/>
            <person name="Spannagl M."/>
            <person name="Mayer K.F.X."/>
            <person name="Baldrich P."/>
            <person name="Meyers B.C."/>
            <person name="Huo N."/>
            <person name="Gu Y.Q."/>
            <person name="Zhou H."/>
            <person name="Devos K.M."/>
            <person name="Bennetzen J.L."/>
            <person name="Unver T."/>
            <person name="Budak H."/>
            <person name="Gulick P.J."/>
            <person name="Galiba G."/>
            <person name="Kalapos B."/>
            <person name="Nelson D.R."/>
            <person name="Li P."/>
            <person name="You F.M."/>
            <person name="Luo M.C."/>
            <person name="Dvorak J."/>
        </authorList>
    </citation>
    <scope>NUCLEOTIDE SEQUENCE [LARGE SCALE GENOMIC DNA]</scope>
    <source>
        <strain evidence="2">cv. AL8/78</strain>
    </source>
</reference>
<protein>
    <submittedName>
        <fullName evidence="2">Uncharacterized protein</fullName>
    </submittedName>
</protein>
<keyword evidence="3" id="KW-1185">Reference proteome</keyword>
<accession>A0A453NMV3</accession>
<sequence>MPVKEDCRAWWRYAVLAGLRQKKLCYWFSWERTRYLCQLRRRYVQLYATLLQQAPSVDIYEIRQIEKILDSKVIILWRCASAVSTEVLC</sequence>
<evidence type="ECO:0000313" key="3">
    <source>
        <dbReference type="Proteomes" id="UP000015105"/>
    </source>
</evidence>
<name>A0A453NMV3_AEGTS</name>
<dbReference type="GO" id="GO:0045053">
    <property type="term" value="P:protein retention in Golgi apparatus"/>
    <property type="evidence" value="ECO:0007669"/>
    <property type="project" value="TreeGrafter"/>
</dbReference>
<dbReference type="Proteomes" id="UP000015105">
    <property type="component" value="Chromosome 6D"/>
</dbReference>
<comment type="similarity">
    <text evidence="1">Belongs to the VPS13 family.</text>
</comment>
<organism evidence="2 3">
    <name type="scientific">Aegilops tauschii subsp. strangulata</name>
    <name type="common">Goatgrass</name>
    <dbReference type="NCBI Taxonomy" id="200361"/>
    <lineage>
        <taxon>Eukaryota</taxon>
        <taxon>Viridiplantae</taxon>
        <taxon>Streptophyta</taxon>
        <taxon>Embryophyta</taxon>
        <taxon>Tracheophyta</taxon>
        <taxon>Spermatophyta</taxon>
        <taxon>Magnoliopsida</taxon>
        <taxon>Liliopsida</taxon>
        <taxon>Poales</taxon>
        <taxon>Poaceae</taxon>
        <taxon>BOP clade</taxon>
        <taxon>Pooideae</taxon>
        <taxon>Triticodae</taxon>
        <taxon>Triticeae</taxon>
        <taxon>Triticinae</taxon>
        <taxon>Aegilops</taxon>
    </lineage>
</organism>
<dbReference type="AlphaFoldDB" id="A0A453NMV3"/>
<reference evidence="2" key="4">
    <citation type="submission" date="2019-03" db="UniProtKB">
        <authorList>
            <consortium name="EnsemblPlants"/>
        </authorList>
    </citation>
    <scope>IDENTIFICATION</scope>
</reference>
<dbReference type="PANTHER" id="PTHR16166:SF93">
    <property type="entry name" value="INTERMEMBRANE LIPID TRANSFER PROTEIN VPS13"/>
    <property type="match status" value="1"/>
</dbReference>
<dbReference type="GO" id="GO:0006623">
    <property type="term" value="P:protein targeting to vacuole"/>
    <property type="evidence" value="ECO:0007669"/>
    <property type="project" value="TreeGrafter"/>
</dbReference>
<reference evidence="3" key="1">
    <citation type="journal article" date="2014" name="Science">
        <title>Ancient hybridizations among the ancestral genomes of bread wheat.</title>
        <authorList>
            <consortium name="International Wheat Genome Sequencing Consortium,"/>
            <person name="Marcussen T."/>
            <person name="Sandve S.R."/>
            <person name="Heier L."/>
            <person name="Spannagl M."/>
            <person name="Pfeifer M."/>
            <person name="Jakobsen K.S."/>
            <person name="Wulff B.B."/>
            <person name="Steuernagel B."/>
            <person name="Mayer K.F."/>
            <person name="Olsen O.A."/>
        </authorList>
    </citation>
    <scope>NUCLEOTIDE SEQUENCE [LARGE SCALE GENOMIC DNA]</scope>
    <source>
        <strain evidence="3">cv. AL8/78</strain>
    </source>
</reference>
<proteinExistence type="inferred from homology"/>
<reference evidence="2" key="3">
    <citation type="journal article" date="2017" name="Nature">
        <title>Genome sequence of the progenitor of the wheat D genome Aegilops tauschii.</title>
        <authorList>
            <person name="Luo M.C."/>
            <person name="Gu Y.Q."/>
            <person name="Puiu D."/>
            <person name="Wang H."/>
            <person name="Twardziok S.O."/>
            <person name="Deal K.R."/>
            <person name="Huo N."/>
            <person name="Zhu T."/>
            <person name="Wang L."/>
            <person name="Wang Y."/>
            <person name="McGuire P.E."/>
            <person name="Liu S."/>
            <person name="Long H."/>
            <person name="Ramasamy R.K."/>
            <person name="Rodriguez J.C."/>
            <person name="Van S.L."/>
            <person name="Yuan L."/>
            <person name="Wang Z."/>
            <person name="Xia Z."/>
            <person name="Xiao L."/>
            <person name="Anderson O.D."/>
            <person name="Ouyang S."/>
            <person name="Liang Y."/>
            <person name="Zimin A.V."/>
            <person name="Pertea G."/>
            <person name="Qi P."/>
            <person name="Bennetzen J.L."/>
            <person name="Dai X."/>
            <person name="Dawson M.W."/>
            <person name="Muller H.G."/>
            <person name="Kugler K."/>
            <person name="Rivarola-Duarte L."/>
            <person name="Spannagl M."/>
            <person name="Mayer K.F.X."/>
            <person name="Lu F.H."/>
            <person name="Bevan M.W."/>
            <person name="Leroy P."/>
            <person name="Li P."/>
            <person name="You F.M."/>
            <person name="Sun Q."/>
            <person name="Liu Z."/>
            <person name="Lyons E."/>
            <person name="Wicker T."/>
            <person name="Salzberg S.L."/>
            <person name="Devos K.M."/>
            <person name="Dvorak J."/>
        </authorList>
    </citation>
    <scope>NUCLEOTIDE SEQUENCE [LARGE SCALE GENOMIC DNA]</scope>
    <source>
        <strain evidence="2">cv. AL8/78</strain>
    </source>
</reference>